<organism evidence="1">
    <name type="scientific">marine metagenome</name>
    <dbReference type="NCBI Taxonomy" id="408172"/>
    <lineage>
        <taxon>unclassified sequences</taxon>
        <taxon>metagenomes</taxon>
        <taxon>ecological metagenomes</taxon>
    </lineage>
</organism>
<dbReference type="EMBL" id="UINC01176369">
    <property type="protein sequence ID" value="SVD83462.1"/>
    <property type="molecule type" value="Genomic_DNA"/>
</dbReference>
<protein>
    <submittedName>
        <fullName evidence="1">Uncharacterized protein</fullName>
    </submittedName>
</protein>
<dbReference type="AlphaFoldDB" id="A0A382YJK1"/>
<evidence type="ECO:0000313" key="1">
    <source>
        <dbReference type="EMBL" id="SVD83462.1"/>
    </source>
</evidence>
<accession>A0A382YJK1</accession>
<gene>
    <name evidence="1" type="ORF">METZ01_LOCUS436316</name>
</gene>
<reference evidence="1" key="1">
    <citation type="submission" date="2018-05" db="EMBL/GenBank/DDBJ databases">
        <authorList>
            <person name="Lanie J.A."/>
            <person name="Ng W.-L."/>
            <person name="Kazmierczak K.M."/>
            <person name="Andrzejewski T.M."/>
            <person name="Davidsen T.M."/>
            <person name="Wayne K.J."/>
            <person name="Tettelin H."/>
            <person name="Glass J.I."/>
            <person name="Rusch D."/>
            <person name="Podicherti R."/>
            <person name="Tsui H.-C.T."/>
            <person name="Winkler M.E."/>
        </authorList>
    </citation>
    <scope>NUCLEOTIDE SEQUENCE</scope>
</reference>
<sequence length="28" mass="3364">MSKERITITVDKKLLKWIDTQVKSKRFA</sequence>
<name>A0A382YJK1_9ZZZZ</name>
<proteinExistence type="predicted"/>
<feature type="non-terminal residue" evidence="1">
    <location>
        <position position="28"/>
    </location>
</feature>